<dbReference type="EMBL" id="CZBY01000011">
    <property type="protein sequence ID" value="CUQ87481.1"/>
    <property type="molecule type" value="Genomic_DNA"/>
</dbReference>
<reference evidence="3" key="2">
    <citation type="submission" date="2023-01" db="EMBL/GenBank/DDBJ databases">
        <title>Human gut microbiome strain richness.</title>
        <authorList>
            <person name="Chen-Liaw A."/>
        </authorList>
    </citation>
    <scope>NUCLEOTIDE SEQUENCE</scope>
    <source>
        <strain evidence="3">1001283st1_G1_1001283B150217_161031</strain>
    </source>
</reference>
<dbReference type="STRING" id="39492.ERS852540_01507"/>
<dbReference type="EMBL" id="JAQLXW010000011">
    <property type="protein sequence ID" value="MDB8004121.1"/>
    <property type="molecule type" value="Genomic_DNA"/>
</dbReference>
<name>A0A174ZU93_9FIRM</name>
<evidence type="ECO:0000256" key="1">
    <source>
        <dbReference type="SAM" id="Phobius"/>
    </source>
</evidence>
<sequence length="53" mass="5943">MMRRRRPGRSKFPAFILGLAGILICVTCMSAETLLVILSLLLIALGVWLMFFC</sequence>
<keyword evidence="1" id="KW-0472">Membrane</keyword>
<evidence type="ECO:0000313" key="2">
    <source>
        <dbReference type="EMBL" id="CUQ87481.1"/>
    </source>
</evidence>
<protein>
    <submittedName>
        <fullName evidence="2">Uncharacterized protein</fullName>
    </submittedName>
</protein>
<dbReference type="Proteomes" id="UP001210809">
    <property type="component" value="Unassembled WGS sequence"/>
</dbReference>
<proteinExistence type="predicted"/>
<keyword evidence="1" id="KW-1133">Transmembrane helix</keyword>
<gene>
    <name evidence="2" type="ORF">ERS852540_01507</name>
    <name evidence="3" type="ORF">PNE09_08565</name>
</gene>
<dbReference type="Proteomes" id="UP000095662">
    <property type="component" value="Unassembled WGS sequence"/>
</dbReference>
<reference evidence="2 4" key="1">
    <citation type="submission" date="2015-09" db="EMBL/GenBank/DDBJ databases">
        <authorList>
            <consortium name="Pathogen Informatics"/>
        </authorList>
    </citation>
    <scope>NUCLEOTIDE SEQUENCE [LARGE SCALE GENOMIC DNA]</scope>
    <source>
        <strain evidence="2 4">2789STDY5834928</strain>
    </source>
</reference>
<keyword evidence="1" id="KW-0812">Transmembrane</keyword>
<evidence type="ECO:0000313" key="3">
    <source>
        <dbReference type="EMBL" id="MDB8004121.1"/>
    </source>
</evidence>
<organism evidence="2 4">
    <name type="scientific">[Eubacterium] siraeum</name>
    <dbReference type="NCBI Taxonomy" id="39492"/>
    <lineage>
        <taxon>Bacteria</taxon>
        <taxon>Bacillati</taxon>
        <taxon>Bacillota</taxon>
        <taxon>Clostridia</taxon>
        <taxon>Eubacteriales</taxon>
        <taxon>Oscillospiraceae</taxon>
        <taxon>Oscillospiraceae incertae sedis</taxon>
    </lineage>
</organism>
<dbReference type="AlphaFoldDB" id="A0A174ZU93"/>
<accession>A0A174ZU93</accession>
<evidence type="ECO:0000313" key="4">
    <source>
        <dbReference type="Proteomes" id="UP000095662"/>
    </source>
</evidence>
<feature type="transmembrane region" description="Helical" evidence="1">
    <location>
        <begin position="12"/>
        <end position="29"/>
    </location>
</feature>
<feature type="transmembrane region" description="Helical" evidence="1">
    <location>
        <begin position="35"/>
        <end position="52"/>
    </location>
</feature>